<evidence type="ECO:0000259" key="1">
    <source>
        <dbReference type="Pfam" id="PF12770"/>
    </source>
</evidence>
<dbReference type="AlphaFoldDB" id="A0AAD6Z0X0"/>
<keyword evidence="3" id="KW-1185">Reference proteome</keyword>
<feature type="domain" description="CHAT" evidence="1">
    <location>
        <begin position="806"/>
        <end position="1060"/>
    </location>
</feature>
<gene>
    <name evidence="2" type="ORF">DFH08DRAFT_986576</name>
</gene>
<evidence type="ECO:0000313" key="2">
    <source>
        <dbReference type="EMBL" id="KAJ7303111.1"/>
    </source>
</evidence>
<protein>
    <submittedName>
        <fullName evidence="2">CHAT domain-containing protein</fullName>
    </submittedName>
</protein>
<reference evidence="2" key="1">
    <citation type="submission" date="2023-03" db="EMBL/GenBank/DDBJ databases">
        <title>Massive genome expansion in bonnet fungi (Mycena s.s.) driven by repeated elements and novel gene families across ecological guilds.</title>
        <authorList>
            <consortium name="Lawrence Berkeley National Laboratory"/>
            <person name="Harder C.B."/>
            <person name="Miyauchi S."/>
            <person name="Viragh M."/>
            <person name="Kuo A."/>
            <person name="Thoen E."/>
            <person name="Andreopoulos B."/>
            <person name="Lu D."/>
            <person name="Skrede I."/>
            <person name="Drula E."/>
            <person name="Henrissat B."/>
            <person name="Morin E."/>
            <person name="Kohler A."/>
            <person name="Barry K."/>
            <person name="LaButti K."/>
            <person name="Morin E."/>
            <person name="Salamov A."/>
            <person name="Lipzen A."/>
            <person name="Mereny Z."/>
            <person name="Hegedus B."/>
            <person name="Baldrian P."/>
            <person name="Stursova M."/>
            <person name="Weitz H."/>
            <person name="Taylor A."/>
            <person name="Grigoriev I.V."/>
            <person name="Nagy L.G."/>
            <person name="Martin F."/>
            <person name="Kauserud H."/>
        </authorList>
    </citation>
    <scope>NUCLEOTIDE SEQUENCE</scope>
    <source>
        <strain evidence="2">CBHHK002</strain>
    </source>
</reference>
<dbReference type="EMBL" id="JARIHO010000107">
    <property type="protein sequence ID" value="KAJ7303111.1"/>
    <property type="molecule type" value="Genomic_DNA"/>
</dbReference>
<proteinExistence type="predicted"/>
<dbReference type="InterPro" id="IPR024983">
    <property type="entry name" value="CHAT_dom"/>
</dbReference>
<dbReference type="PANTHER" id="PTHR19959:SF119">
    <property type="entry name" value="FUNGAL LIPASE-LIKE DOMAIN-CONTAINING PROTEIN"/>
    <property type="match status" value="1"/>
</dbReference>
<sequence length="1061" mass="116258">MSKSNLVVDASQVVVAKELTAEDGGEENCELQKSLLGDLRDLKAELRNNQAAVDQTPAGHPDLAGLLQNLAVSFRDQYQRLGDVKDLEAALQHNQAALVQTPEGHPDLAGRLENQAVLLRDRYRRSGDMKDLEAALEHNQAAVEQTPKGQQELAKRLAYLAMLFTVRYQRLGNAKDLDAALQNDQAAVEQTPKGHPELAARSCNLAVSFRDRYKRWGDMKDLEAALQHNQAADLEAALEHNQAAVEQTSEGQQELATHLGNLAVLFTDRYQRLGDVKDLEAALQNEQAAVEQTPKGHPELAARHRNLAVSFRDRYKRWGDVKDLEATVQHNQAAVTQTPEGHPNLAGRLENLAVSFGDRYRRSGDVKDLEAAMKNDQAAVEQTPEGHPDLAGRLHNLAISFRDRYRRSGDVKDLGAALQNDQAALEQTPKGHPGQAACLHSLAVSFGDQYRRSGDVKDLEAALLHNQAAVDQTPMGHLDLAGRLHNLALSFRDQYQRSADIKDLEAAVQNNQAAVDQTPGGHPDLAGHLQSLALLLGERYQRSGDVGDLEAALSSYSTSLQSNTSNLVKSWHAAFQWALLAKVHRPSDIPKAYSAAFHLLPEILWIGSPVSVCQDVNMRINVSRGTSEGISACIDTLNLPLAIELLEQGLGTTFQQLLQLKTKVDFLPQEEAEKLKFLSADLYSGNAEHPQRVAADRNTLINEIRNRPGLKNFLRPRPYSDLCEVSQHGPIVILNSHHDHCDSIILLNPTSDPLHLALPSVSVDHLKAQKSLLRDLIMGRNVRSRELPPARLYGYQEEIEPIYVALNVNGITSGRLWWCPTGDFTGLPFHAADSTDQFIQSYTPTLGVLLEANSKTLSTDPPPIGLVGVTHTGPRAAQELPGVEEEITKISSIAGNRYQVQSLIGENTTVDSVKQALNDCAWIHLACHGEQNIIEPPKSCLQLYGGTLELETILQMSLPNAEFVFLAACQTAKGDATLVNESFHLGGGFIAAGFQGAIATMWSMMDEDGPVVAETVYSHLLGSGQRPRASEAATALQLAVRKMRDAGVPYERWVPFIHLGI</sequence>
<comment type="caution">
    <text evidence="2">The sequence shown here is derived from an EMBL/GenBank/DDBJ whole genome shotgun (WGS) entry which is preliminary data.</text>
</comment>
<dbReference type="Pfam" id="PF12770">
    <property type="entry name" value="CHAT"/>
    <property type="match status" value="1"/>
</dbReference>
<organism evidence="2 3">
    <name type="scientific">Mycena albidolilacea</name>
    <dbReference type="NCBI Taxonomy" id="1033008"/>
    <lineage>
        <taxon>Eukaryota</taxon>
        <taxon>Fungi</taxon>
        <taxon>Dikarya</taxon>
        <taxon>Basidiomycota</taxon>
        <taxon>Agaricomycotina</taxon>
        <taxon>Agaricomycetes</taxon>
        <taxon>Agaricomycetidae</taxon>
        <taxon>Agaricales</taxon>
        <taxon>Marasmiineae</taxon>
        <taxon>Mycenaceae</taxon>
        <taxon>Mycena</taxon>
    </lineage>
</organism>
<accession>A0AAD6Z0X0</accession>
<dbReference type="Gene3D" id="1.20.120.660">
    <property type="entry name" value="IL-4 antagonist (De novo design) like domain"/>
    <property type="match status" value="5"/>
</dbReference>
<name>A0AAD6Z0X0_9AGAR</name>
<dbReference type="Proteomes" id="UP001218218">
    <property type="component" value="Unassembled WGS sequence"/>
</dbReference>
<dbReference type="PANTHER" id="PTHR19959">
    <property type="entry name" value="KINESIN LIGHT CHAIN"/>
    <property type="match status" value="1"/>
</dbReference>
<evidence type="ECO:0000313" key="3">
    <source>
        <dbReference type="Proteomes" id="UP001218218"/>
    </source>
</evidence>